<sequence>MAWLPTYAMQVACGLLGGYEIRFPWIRGGVPGSRPAVEPAVSVRYMRQKRDLGTGARGWRFSVLPEGGGGIAALLIQNPCWADLLLLRC</sequence>
<name>A0A1L9UMH1_ASPBC</name>
<reference evidence="2" key="1">
    <citation type="journal article" date="2017" name="Genome Biol.">
        <title>Comparative genomics reveals high biological diversity and specific adaptations in the industrially and medically important fungal genus Aspergillus.</title>
        <authorList>
            <person name="de Vries R.P."/>
            <person name="Riley R."/>
            <person name="Wiebenga A."/>
            <person name="Aguilar-Osorio G."/>
            <person name="Amillis S."/>
            <person name="Uchima C.A."/>
            <person name="Anderluh G."/>
            <person name="Asadollahi M."/>
            <person name="Askin M."/>
            <person name="Barry K."/>
            <person name="Battaglia E."/>
            <person name="Bayram O."/>
            <person name="Benocci T."/>
            <person name="Braus-Stromeyer S.A."/>
            <person name="Caldana C."/>
            <person name="Canovas D."/>
            <person name="Cerqueira G.C."/>
            <person name="Chen F."/>
            <person name="Chen W."/>
            <person name="Choi C."/>
            <person name="Clum A."/>
            <person name="Dos Santos R.A."/>
            <person name="Damasio A.R."/>
            <person name="Diallinas G."/>
            <person name="Emri T."/>
            <person name="Fekete E."/>
            <person name="Flipphi M."/>
            <person name="Freyberg S."/>
            <person name="Gallo A."/>
            <person name="Gournas C."/>
            <person name="Habgood R."/>
            <person name="Hainaut M."/>
            <person name="Harispe M.L."/>
            <person name="Henrissat B."/>
            <person name="Hilden K.S."/>
            <person name="Hope R."/>
            <person name="Hossain A."/>
            <person name="Karabika E."/>
            <person name="Karaffa L."/>
            <person name="Karanyi Z."/>
            <person name="Krasevec N."/>
            <person name="Kuo A."/>
            <person name="Kusch H."/>
            <person name="LaButti K."/>
            <person name="Lagendijk E.L."/>
            <person name="Lapidus A."/>
            <person name="Levasseur A."/>
            <person name="Lindquist E."/>
            <person name="Lipzen A."/>
            <person name="Logrieco A.F."/>
            <person name="MacCabe A."/>
            <person name="Maekelae M.R."/>
            <person name="Malavazi I."/>
            <person name="Melin P."/>
            <person name="Meyer V."/>
            <person name="Mielnichuk N."/>
            <person name="Miskei M."/>
            <person name="Molnar A.P."/>
            <person name="Mule G."/>
            <person name="Ngan C.Y."/>
            <person name="Orejas M."/>
            <person name="Orosz E."/>
            <person name="Ouedraogo J.P."/>
            <person name="Overkamp K.M."/>
            <person name="Park H.-S."/>
            <person name="Perrone G."/>
            <person name="Piumi F."/>
            <person name="Punt P.J."/>
            <person name="Ram A.F."/>
            <person name="Ramon A."/>
            <person name="Rauscher S."/>
            <person name="Record E."/>
            <person name="Riano-Pachon D.M."/>
            <person name="Robert V."/>
            <person name="Roehrig J."/>
            <person name="Ruller R."/>
            <person name="Salamov A."/>
            <person name="Salih N.S."/>
            <person name="Samson R.A."/>
            <person name="Sandor E."/>
            <person name="Sanguinetti M."/>
            <person name="Schuetze T."/>
            <person name="Sepcic K."/>
            <person name="Shelest E."/>
            <person name="Sherlock G."/>
            <person name="Sophianopoulou V."/>
            <person name="Squina F.M."/>
            <person name="Sun H."/>
            <person name="Susca A."/>
            <person name="Todd R.B."/>
            <person name="Tsang A."/>
            <person name="Unkles S.E."/>
            <person name="van de Wiele N."/>
            <person name="van Rossen-Uffink D."/>
            <person name="Oliveira J.V."/>
            <person name="Vesth T.C."/>
            <person name="Visser J."/>
            <person name="Yu J.-H."/>
            <person name="Zhou M."/>
            <person name="Andersen M.R."/>
            <person name="Archer D.B."/>
            <person name="Baker S.E."/>
            <person name="Benoit I."/>
            <person name="Brakhage A.A."/>
            <person name="Braus G.H."/>
            <person name="Fischer R."/>
            <person name="Frisvad J.C."/>
            <person name="Goldman G.H."/>
            <person name="Houbraken J."/>
            <person name="Oakley B."/>
            <person name="Pocsi I."/>
            <person name="Scazzocchio C."/>
            <person name="Seiboth B."/>
            <person name="vanKuyk P.A."/>
            <person name="Wortman J."/>
            <person name="Dyer P.S."/>
            <person name="Grigoriev I.V."/>
        </authorList>
    </citation>
    <scope>NUCLEOTIDE SEQUENCE [LARGE SCALE GENOMIC DNA]</scope>
    <source>
        <strain evidence="2">CBS 101740 / IMI 381727 / IBT 21946</strain>
    </source>
</reference>
<evidence type="ECO:0000313" key="1">
    <source>
        <dbReference type="EMBL" id="OJJ72872.1"/>
    </source>
</evidence>
<gene>
    <name evidence="1" type="ORF">ASPBRDRAFT_673258</name>
</gene>
<accession>A0A1L9UMH1</accession>
<dbReference type="GeneID" id="93581358"/>
<evidence type="ECO:0000313" key="2">
    <source>
        <dbReference type="Proteomes" id="UP000184499"/>
    </source>
</evidence>
<dbReference type="AlphaFoldDB" id="A0A1L9UMH1"/>
<proteinExistence type="predicted"/>
<dbReference type="EMBL" id="KV878683">
    <property type="protein sequence ID" value="OJJ72872.1"/>
    <property type="molecule type" value="Genomic_DNA"/>
</dbReference>
<organism evidence="1 2">
    <name type="scientific">Aspergillus brasiliensis (strain CBS 101740 / IMI 381727 / IBT 21946)</name>
    <dbReference type="NCBI Taxonomy" id="767769"/>
    <lineage>
        <taxon>Eukaryota</taxon>
        <taxon>Fungi</taxon>
        <taxon>Dikarya</taxon>
        <taxon>Ascomycota</taxon>
        <taxon>Pezizomycotina</taxon>
        <taxon>Eurotiomycetes</taxon>
        <taxon>Eurotiomycetidae</taxon>
        <taxon>Eurotiales</taxon>
        <taxon>Aspergillaceae</taxon>
        <taxon>Aspergillus</taxon>
        <taxon>Aspergillus subgen. Circumdati</taxon>
    </lineage>
</organism>
<dbReference type="VEuPathDB" id="FungiDB:ASPBRDRAFT_673258"/>
<protein>
    <submittedName>
        <fullName evidence="1">Uncharacterized protein</fullName>
    </submittedName>
</protein>
<keyword evidence="2" id="KW-1185">Reference proteome</keyword>
<dbReference type="Proteomes" id="UP000184499">
    <property type="component" value="Unassembled WGS sequence"/>
</dbReference>
<dbReference type="RefSeq" id="XP_067480120.1">
    <property type="nucleotide sequence ID" value="XM_067628870.1"/>
</dbReference>